<organism evidence="2 3">
    <name type="scientific">Roseinatronobacter ekhonensis</name>
    <dbReference type="NCBI Taxonomy" id="254356"/>
    <lineage>
        <taxon>Bacteria</taxon>
        <taxon>Pseudomonadati</taxon>
        <taxon>Pseudomonadota</taxon>
        <taxon>Alphaproteobacteria</taxon>
        <taxon>Rhodobacterales</taxon>
        <taxon>Paracoccaceae</taxon>
        <taxon>Roseinatronobacter</taxon>
    </lineage>
</organism>
<keyword evidence="3" id="KW-1185">Reference proteome</keyword>
<accession>A0A3B0M9N8</accession>
<dbReference type="EMBL" id="UIHC01000024">
    <property type="protein sequence ID" value="SUZ32645.1"/>
    <property type="molecule type" value="Genomic_DNA"/>
</dbReference>
<protein>
    <submittedName>
        <fullName evidence="2">Uncharacterized protein</fullName>
    </submittedName>
</protein>
<evidence type="ECO:0000256" key="1">
    <source>
        <dbReference type="SAM" id="MobiDB-lite"/>
    </source>
</evidence>
<evidence type="ECO:0000313" key="3">
    <source>
        <dbReference type="Proteomes" id="UP000272908"/>
    </source>
</evidence>
<feature type="compositionally biased region" description="Basic residues" evidence="1">
    <location>
        <begin position="422"/>
        <end position="438"/>
    </location>
</feature>
<gene>
    <name evidence="2" type="ORF">ROE7235_02406</name>
</gene>
<dbReference type="OrthoDB" id="9817317at2"/>
<name>A0A3B0M9N8_9RHOB</name>
<evidence type="ECO:0000313" key="2">
    <source>
        <dbReference type="EMBL" id="SUZ32645.1"/>
    </source>
</evidence>
<dbReference type="RefSeq" id="WP_121095755.1">
    <property type="nucleotide sequence ID" value="NZ_UIHC01000024.1"/>
</dbReference>
<dbReference type="Proteomes" id="UP000272908">
    <property type="component" value="Unassembled WGS sequence"/>
</dbReference>
<proteinExistence type="predicted"/>
<sequence>MNRHIVVITFLELLNWNSKGLLRVASQRLVWCHGDGAAAAFQSSLQFAPDLEPVDDAFLIANVETPPRDSGNGTLLLPLDGTKFEVLSERSSRLLSPAAKRMNASLELAIESIQDAWVSWKKRYNSESADQQSRRIWAWAWANPWPSDPQSPQEQLLRNSKKCIAEMSRLLAEKPDLREKIAGTSAEAWMHMALAAEQRELLASEDDAEWRRTTRAYITSCARTGQLNAAFFQNADPAFSNAFEALPLDRIEMAEFVAVAIGEHHALRLNTGQEPDLGALVSDLHILSDIVAKVRPDSQKLILSTALLALGGLLPGTAVGALIAKTDLKTGWGIPLLQGNKEQEIAEDGMQIVSPGNPAVTVPHSIAVSEAIDNESGPSGANPEAVAVAVDRETEPQPSMVSATVAPLESKAEDDGQTASTKKSKPKPSTKPRNKKKQTSISSEDDPPPDQSKLPF</sequence>
<reference evidence="3" key="1">
    <citation type="submission" date="2018-08" db="EMBL/GenBank/DDBJ databases">
        <authorList>
            <person name="Rodrigo-Torres L."/>
            <person name="Arahal R. D."/>
            <person name="Lucena T."/>
        </authorList>
    </citation>
    <scope>NUCLEOTIDE SEQUENCE [LARGE SCALE GENOMIC DNA]</scope>
    <source>
        <strain evidence="3">CECT 7235</strain>
    </source>
</reference>
<feature type="region of interest" description="Disordered" evidence="1">
    <location>
        <begin position="392"/>
        <end position="456"/>
    </location>
</feature>
<dbReference type="AlphaFoldDB" id="A0A3B0M9N8"/>